<proteinExistence type="predicted"/>
<reference evidence="2" key="1">
    <citation type="submission" date="2018-11" db="EMBL/GenBank/DDBJ databases">
        <authorList>
            <person name="Grassa J C."/>
        </authorList>
    </citation>
    <scope>NUCLEOTIDE SEQUENCE [LARGE SCALE GENOMIC DNA]</scope>
</reference>
<evidence type="ECO:0000313" key="3">
    <source>
        <dbReference type="Proteomes" id="UP000596661"/>
    </source>
</evidence>
<organism evidence="2 3">
    <name type="scientific">Cannabis sativa</name>
    <name type="common">Hemp</name>
    <name type="synonym">Marijuana</name>
    <dbReference type="NCBI Taxonomy" id="3483"/>
    <lineage>
        <taxon>Eukaryota</taxon>
        <taxon>Viridiplantae</taxon>
        <taxon>Streptophyta</taxon>
        <taxon>Embryophyta</taxon>
        <taxon>Tracheophyta</taxon>
        <taxon>Spermatophyta</taxon>
        <taxon>Magnoliopsida</taxon>
        <taxon>eudicotyledons</taxon>
        <taxon>Gunneridae</taxon>
        <taxon>Pentapetalae</taxon>
        <taxon>rosids</taxon>
        <taxon>fabids</taxon>
        <taxon>Rosales</taxon>
        <taxon>Cannabaceae</taxon>
        <taxon>Cannabis</taxon>
    </lineage>
</organism>
<name>A0A803NJJ0_CANSA</name>
<feature type="region of interest" description="Disordered" evidence="1">
    <location>
        <begin position="18"/>
        <end position="134"/>
    </location>
</feature>
<feature type="compositionally biased region" description="Basic and acidic residues" evidence="1">
    <location>
        <begin position="40"/>
        <end position="54"/>
    </location>
</feature>
<keyword evidence="3" id="KW-1185">Reference proteome</keyword>
<evidence type="ECO:0000256" key="1">
    <source>
        <dbReference type="SAM" id="MobiDB-lite"/>
    </source>
</evidence>
<accession>A0A803NJJ0</accession>
<dbReference type="Proteomes" id="UP000596661">
    <property type="component" value="Chromosome 1"/>
</dbReference>
<dbReference type="Gramene" id="evm.model.01.2052">
    <property type="protein sequence ID" value="cds.evm.model.01.2052"/>
    <property type="gene ID" value="evm.TU.01.2052"/>
</dbReference>
<dbReference type="AlphaFoldDB" id="A0A803NJJ0"/>
<protein>
    <submittedName>
        <fullName evidence="2">Uncharacterized protein</fullName>
    </submittedName>
</protein>
<sequence length="134" mass="14966">MARMEVVIKALTDACRTTQMAPKNNTTKKVDPKNPVTYDPNKDRGKGKVGETSKRLLMLNSKRNPNLLTNLKRKRKGNHASEQGDQTDSRGRATQKNTSDAKAKNPTFQEDTNYCDDSISQSVDVEELCPPLDD</sequence>
<evidence type="ECO:0000313" key="2">
    <source>
        <dbReference type="EnsemblPlants" id="cds.evm.model.01.2052"/>
    </source>
</evidence>
<dbReference type="EMBL" id="UZAU01000056">
    <property type="status" value="NOT_ANNOTATED_CDS"/>
    <property type="molecule type" value="Genomic_DNA"/>
</dbReference>
<feature type="compositionally biased region" description="Acidic residues" evidence="1">
    <location>
        <begin position="124"/>
        <end position="134"/>
    </location>
</feature>
<feature type="compositionally biased region" description="Polar residues" evidence="1">
    <location>
        <begin position="80"/>
        <end position="112"/>
    </location>
</feature>
<reference evidence="2" key="2">
    <citation type="submission" date="2021-03" db="UniProtKB">
        <authorList>
            <consortium name="EnsemblPlants"/>
        </authorList>
    </citation>
    <scope>IDENTIFICATION</scope>
</reference>
<feature type="compositionally biased region" description="Polar residues" evidence="1">
    <location>
        <begin position="18"/>
        <end position="27"/>
    </location>
</feature>
<dbReference type="EnsemblPlants" id="evm.model.01.2052">
    <property type="protein sequence ID" value="cds.evm.model.01.2052"/>
    <property type="gene ID" value="evm.TU.01.2052"/>
</dbReference>